<dbReference type="GO" id="GO:0009427">
    <property type="term" value="C:bacterial-type flagellum basal body, distal rod, L ring"/>
    <property type="evidence" value="ECO:0007669"/>
    <property type="project" value="InterPro"/>
</dbReference>
<dbReference type="PROSITE" id="PS51257">
    <property type="entry name" value="PROKAR_LIPOPROTEIN"/>
    <property type="match status" value="1"/>
</dbReference>
<dbReference type="PRINTS" id="PR01008">
    <property type="entry name" value="FLGLRINGFLGH"/>
</dbReference>
<dbReference type="HOGENOM" id="CLU_069313_1_2_5"/>
<organism evidence="9 10">
    <name type="scientific">Micavibrio aeruginosavorus EPB</name>
    <dbReference type="NCBI Taxonomy" id="349215"/>
    <lineage>
        <taxon>Bacteria</taxon>
        <taxon>Pseudomonadati</taxon>
        <taxon>Bdellovibrionota</taxon>
        <taxon>Bdellovibrionia</taxon>
        <taxon>Bdellovibrionales</taxon>
        <taxon>Pseudobdellovibrionaceae</taxon>
        <taxon>Micavibrio</taxon>
    </lineage>
</organism>
<feature type="signal peptide" evidence="8">
    <location>
        <begin position="1"/>
        <end position="27"/>
    </location>
</feature>
<comment type="function">
    <text evidence="1 7">Assembles around the rod to form the L-ring and probably protects the motor/basal body from shearing forces during rotation.</text>
</comment>
<sequence length="254" mass="27658">MIAQTQKNRASRLALVLLMGVSLSACGASERLSNVGQAPGMSPIVNPQTQADYKPISMPMPAPEVAMQQPNSLWQSNRKSFFKDQRASNIGDILTVVIDINDEADLENKTDRTRSSSENAGLDNLLGYEASLGQILPDAIDNANLVGADADSSHAGSGKIEREEEITMKVAAIITQILPNGNMVIQGNQEVRVNFEKRILNVAGVIRPEDIAIDNSISYEKIAEARIIYGGEGQITDVQQPRYGQQVYDILFPF</sequence>
<accession>M4VK51</accession>
<dbReference type="GO" id="GO:0003774">
    <property type="term" value="F:cytoskeletal motor activity"/>
    <property type="evidence" value="ECO:0007669"/>
    <property type="project" value="InterPro"/>
</dbReference>
<dbReference type="EMBL" id="CP003538">
    <property type="protein sequence ID" value="AGH98446.1"/>
    <property type="molecule type" value="Genomic_DNA"/>
</dbReference>
<gene>
    <name evidence="7" type="primary">flgH</name>
    <name evidence="9" type="ORF">A11S_1642</name>
</gene>
<keyword evidence="3 7" id="KW-0732">Signal</keyword>
<dbReference type="AlphaFoldDB" id="M4VK51"/>
<evidence type="ECO:0000313" key="10">
    <source>
        <dbReference type="Proteomes" id="UP000011932"/>
    </source>
</evidence>
<dbReference type="HAMAP" id="MF_00415">
    <property type="entry name" value="FlgH"/>
    <property type="match status" value="1"/>
</dbReference>
<feature type="chain" id="PRO_5008967538" description="Flagellar L-ring protein" evidence="8">
    <location>
        <begin position="28"/>
        <end position="254"/>
    </location>
</feature>
<evidence type="ECO:0000256" key="2">
    <source>
        <dbReference type="ARBA" id="ARBA00006929"/>
    </source>
</evidence>
<dbReference type="PATRIC" id="fig|349215.9.peg.1586"/>
<dbReference type="KEGG" id="man:A11S_1642"/>
<evidence type="ECO:0000256" key="4">
    <source>
        <dbReference type="ARBA" id="ARBA00023136"/>
    </source>
</evidence>
<comment type="similarity">
    <text evidence="2 7">Belongs to the FlgH family.</text>
</comment>
<evidence type="ECO:0000256" key="8">
    <source>
        <dbReference type="SAM" id="SignalP"/>
    </source>
</evidence>
<dbReference type="PANTHER" id="PTHR34933:SF1">
    <property type="entry name" value="FLAGELLAR L-RING PROTEIN"/>
    <property type="match status" value="1"/>
</dbReference>
<proteinExistence type="inferred from homology"/>
<dbReference type="OrthoDB" id="9789227at2"/>
<evidence type="ECO:0000256" key="1">
    <source>
        <dbReference type="ARBA" id="ARBA00002591"/>
    </source>
</evidence>
<reference evidence="9 10" key="1">
    <citation type="journal article" date="2013" name="ISME J.">
        <title>By their genes ye shall know them: genomic signatures of predatory bacteria.</title>
        <authorList>
            <person name="Pasternak Z."/>
            <person name="Pietrokovski S."/>
            <person name="Rotem O."/>
            <person name="Gophna U."/>
            <person name="Lurie-Weinberger M.N."/>
            <person name="Jurkevitch E."/>
        </authorList>
    </citation>
    <scope>NUCLEOTIDE SEQUENCE [LARGE SCALE GENOMIC DNA]</scope>
    <source>
        <strain evidence="9">EPB</strain>
    </source>
</reference>
<evidence type="ECO:0000256" key="6">
    <source>
        <dbReference type="ARBA" id="ARBA00023237"/>
    </source>
</evidence>
<comment type="subunit">
    <text evidence="7">The basal body constitutes a major portion of the flagellar organelle and consists of four rings (L,P,S, and M) mounted on a central rod.</text>
</comment>
<name>M4VK51_9BACT</name>
<keyword evidence="9" id="KW-0282">Flagellum</keyword>
<keyword evidence="6 7" id="KW-0998">Cell outer membrane</keyword>
<protein>
    <recommendedName>
        <fullName evidence="7">Flagellar L-ring protein</fullName>
    </recommendedName>
    <alternativeName>
        <fullName evidence="7">Basal body L-ring protein</fullName>
    </alternativeName>
</protein>
<keyword evidence="5 7" id="KW-0975">Bacterial flagellum</keyword>
<evidence type="ECO:0000313" key="9">
    <source>
        <dbReference type="EMBL" id="AGH98446.1"/>
    </source>
</evidence>
<dbReference type="Pfam" id="PF02107">
    <property type="entry name" value="FlgH"/>
    <property type="match status" value="1"/>
</dbReference>
<evidence type="ECO:0000256" key="5">
    <source>
        <dbReference type="ARBA" id="ARBA00023143"/>
    </source>
</evidence>
<dbReference type="GO" id="GO:0071973">
    <property type="term" value="P:bacterial-type flagellum-dependent cell motility"/>
    <property type="evidence" value="ECO:0007669"/>
    <property type="project" value="InterPro"/>
</dbReference>
<dbReference type="RefSeq" id="WP_015467977.1">
    <property type="nucleotide sequence ID" value="NC_020812.1"/>
</dbReference>
<dbReference type="STRING" id="349215.A11S_1642"/>
<evidence type="ECO:0000256" key="3">
    <source>
        <dbReference type="ARBA" id="ARBA00022729"/>
    </source>
</evidence>
<keyword evidence="9" id="KW-0966">Cell projection</keyword>
<keyword evidence="9" id="KW-0969">Cilium</keyword>
<keyword evidence="4 7" id="KW-0472">Membrane</keyword>
<dbReference type="NCBIfam" id="NF001305">
    <property type="entry name" value="PRK00249.1-5"/>
    <property type="match status" value="1"/>
</dbReference>
<dbReference type="Proteomes" id="UP000011932">
    <property type="component" value="Chromosome"/>
</dbReference>
<dbReference type="GO" id="GO:0009279">
    <property type="term" value="C:cell outer membrane"/>
    <property type="evidence" value="ECO:0007669"/>
    <property type="project" value="UniProtKB-SubCell"/>
</dbReference>
<dbReference type="InterPro" id="IPR000527">
    <property type="entry name" value="Flag_Lring"/>
</dbReference>
<evidence type="ECO:0000256" key="7">
    <source>
        <dbReference type="HAMAP-Rule" id="MF_00415"/>
    </source>
</evidence>
<keyword evidence="7" id="KW-0449">Lipoprotein</keyword>
<comment type="subcellular location">
    <subcellularLocation>
        <location evidence="7">Cell outer membrane</location>
        <topology evidence="7">Lipid-anchor</topology>
    </subcellularLocation>
    <subcellularLocation>
        <location evidence="7">Bacterial flagellum basal body</location>
    </subcellularLocation>
</comment>
<dbReference type="PANTHER" id="PTHR34933">
    <property type="entry name" value="FLAGELLAR L-RING PROTEIN"/>
    <property type="match status" value="1"/>
</dbReference>